<comment type="caution">
    <text evidence="2">The sequence shown here is derived from an EMBL/GenBank/DDBJ whole genome shotgun (WGS) entry which is preliminary data.</text>
</comment>
<evidence type="ECO:0000313" key="2">
    <source>
        <dbReference type="EMBL" id="MFC3194351.1"/>
    </source>
</evidence>
<dbReference type="RefSeq" id="WP_077411035.1">
    <property type="nucleotide sequence ID" value="NZ_JBHRTS010000004.1"/>
</dbReference>
<evidence type="ECO:0000256" key="1">
    <source>
        <dbReference type="SAM" id="Coils"/>
    </source>
</evidence>
<name>A0ABV7JCE7_9GAMM</name>
<organism evidence="2 3">
    <name type="scientific">Marinicella sediminis</name>
    <dbReference type="NCBI Taxonomy" id="1792834"/>
    <lineage>
        <taxon>Bacteria</taxon>
        <taxon>Pseudomonadati</taxon>
        <taxon>Pseudomonadota</taxon>
        <taxon>Gammaproteobacteria</taxon>
        <taxon>Lysobacterales</taxon>
        <taxon>Marinicellaceae</taxon>
        <taxon>Marinicella</taxon>
    </lineage>
</organism>
<gene>
    <name evidence="2" type="ORF">ACFODZ_08880</name>
</gene>
<proteinExistence type="predicted"/>
<dbReference type="EMBL" id="JBHRTS010000004">
    <property type="protein sequence ID" value="MFC3194351.1"/>
    <property type="molecule type" value="Genomic_DNA"/>
</dbReference>
<accession>A0ABV7JCE7</accession>
<sequence>MTDAKRLKAIEKRCEEVLAEVKKHAEHIEGLYQKMEKLARQMEHQADEIIGDNRREIKKEMLKLAKKAAKKAAKKSLAISQIKQKMGSED</sequence>
<keyword evidence="3" id="KW-1185">Reference proteome</keyword>
<evidence type="ECO:0000313" key="3">
    <source>
        <dbReference type="Proteomes" id="UP001595533"/>
    </source>
</evidence>
<keyword evidence="1" id="KW-0175">Coiled coil</keyword>
<protein>
    <submittedName>
        <fullName evidence="2">Uncharacterized protein</fullName>
    </submittedName>
</protein>
<reference evidence="3" key="1">
    <citation type="journal article" date="2019" name="Int. J. Syst. Evol. Microbiol.">
        <title>The Global Catalogue of Microorganisms (GCM) 10K type strain sequencing project: providing services to taxonomists for standard genome sequencing and annotation.</title>
        <authorList>
            <consortium name="The Broad Institute Genomics Platform"/>
            <consortium name="The Broad Institute Genome Sequencing Center for Infectious Disease"/>
            <person name="Wu L."/>
            <person name="Ma J."/>
        </authorList>
    </citation>
    <scope>NUCLEOTIDE SEQUENCE [LARGE SCALE GENOMIC DNA]</scope>
    <source>
        <strain evidence="3">KCTC 42953</strain>
    </source>
</reference>
<feature type="coiled-coil region" evidence="1">
    <location>
        <begin position="7"/>
        <end position="52"/>
    </location>
</feature>
<dbReference type="Proteomes" id="UP001595533">
    <property type="component" value="Unassembled WGS sequence"/>
</dbReference>